<organism evidence="1 2">
    <name type="scientific">Prauserella muralis</name>
    <dbReference type="NCBI Taxonomy" id="588067"/>
    <lineage>
        <taxon>Bacteria</taxon>
        <taxon>Bacillati</taxon>
        <taxon>Actinomycetota</taxon>
        <taxon>Actinomycetes</taxon>
        <taxon>Pseudonocardiales</taxon>
        <taxon>Pseudonocardiaceae</taxon>
        <taxon>Prauserella</taxon>
    </lineage>
</organism>
<comment type="caution">
    <text evidence="1">The sequence shown here is derived from an EMBL/GenBank/DDBJ whole genome shotgun (WGS) entry which is preliminary data.</text>
</comment>
<dbReference type="EMBL" id="MASW01000003">
    <property type="protein sequence ID" value="PXY25435.1"/>
    <property type="molecule type" value="Genomic_DNA"/>
</dbReference>
<evidence type="ECO:0000313" key="1">
    <source>
        <dbReference type="EMBL" id="PXY25435.1"/>
    </source>
</evidence>
<dbReference type="Proteomes" id="UP000249915">
    <property type="component" value="Unassembled WGS sequence"/>
</dbReference>
<reference evidence="1 2" key="1">
    <citation type="submission" date="2016-07" db="EMBL/GenBank/DDBJ databases">
        <title>Draft genome sequence of Prauserella muralis DSM 45305, isolated from a mould-covered wall in an indoor environment.</title>
        <authorList>
            <person name="Ruckert C."/>
            <person name="Albersmeier A."/>
            <person name="Jiang C.-L."/>
            <person name="Jiang Y."/>
            <person name="Kalinowski J."/>
            <person name="Schneider O."/>
            <person name="Winkler A."/>
            <person name="Zotchev S.B."/>
        </authorList>
    </citation>
    <scope>NUCLEOTIDE SEQUENCE [LARGE SCALE GENOMIC DNA]</scope>
    <source>
        <strain evidence="1 2">DSM 45305</strain>
    </source>
</reference>
<protein>
    <submittedName>
        <fullName evidence="1">Uncharacterized protein</fullName>
    </submittedName>
</protein>
<accession>A0A2V4B8E9</accession>
<keyword evidence="2" id="KW-1185">Reference proteome</keyword>
<name>A0A2V4B8E9_9PSEU</name>
<dbReference type="AlphaFoldDB" id="A0A2V4B8E9"/>
<evidence type="ECO:0000313" key="2">
    <source>
        <dbReference type="Proteomes" id="UP000249915"/>
    </source>
</evidence>
<gene>
    <name evidence="1" type="ORF">BAY60_18855</name>
</gene>
<dbReference type="RefSeq" id="WP_112282559.1">
    <property type="nucleotide sequence ID" value="NZ_MASW01000003.1"/>
</dbReference>
<sequence length="92" mass="10029">MYTGDCRVRRIDVDSVHELNLAMFDNIRKAGSAGAALVEYSKAVRGESEDFQTLIADLIGDLHHLADGLGVDIDAAIESGRGYYLTESQGQR</sequence>
<proteinExistence type="predicted"/>